<dbReference type="SUPFAM" id="SSF55874">
    <property type="entry name" value="ATPase domain of HSP90 chaperone/DNA topoisomerase II/histidine kinase"/>
    <property type="match status" value="1"/>
</dbReference>
<dbReference type="InterPro" id="IPR036890">
    <property type="entry name" value="HATPase_C_sf"/>
</dbReference>
<feature type="transmembrane region" description="Helical" evidence="1">
    <location>
        <begin position="6"/>
        <end position="24"/>
    </location>
</feature>
<feature type="transmembrane region" description="Helical" evidence="1">
    <location>
        <begin position="119"/>
        <end position="140"/>
    </location>
</feature>
<accession>A0A173Z589</accession>
<dbReference type="Proteomes" id="UP000095645">
    <property type="component" value="Unassembled WGS sequence"/>
</dbReference>
<dbReference type="RefSeq" id="WP_008704937.1">
    <property type="nucleotide sequence ID" value="NZ_CYZP01000005.1"/>
</dbReference>
<sequence>MEYIILLIFSFFTEAVILWQYAASLFSPSHSGKKRLTLLSVLYVLLFFLSLLGQTWLNIISFFVINTVFLYIMFNLKLLLALFHSAILTAIMGISELAVLGMISRFFPHFLLEASVGLVFYTVFSKITFFAVVYLLSWLFKGNKAAQEPYGHSEILLMFIPLSSILMMFTLLSIGETTAYAPPVDFLVTICAVFLLLVNLLVFGINQYNAKRSQEYADLQLLLQKESDSVEYYEMMLAQNENQSILIHDIKKHLQSIRLLNEKNDSDKINDYIQQLMESSDLKETTKLCDHEMLNSILCRYQRHCNDKHIIFHTDIRSGTVQHIYPRDLTSLFCNLLENAVESAENIPDSFIELTVQKKENSPFLIIILINSCQNTPVYNPEGLPISRKSDNGRHGFGIKSIKKVVKQYHGNLQMYYDNDSGTFHTILTLKQ</sequence>
<feature type="transmembrane region" description="Helical" evidence="1">
    <location>
        <begin position="186"/>
        <end position="205"/>
    </location>
</feature>
<evidence type="ECO:0000313" key="3">
    <source>
        <dbReference type="EMBL" id="CUN70900.1"/>
    </source>
</evidence>
<proteinExistence type="predicted"/>
<reference evidence="3 4" key="1">
    <citation type="submission" date="2015-09" db="EMBL/GenBank/DDBJ databases">
        <authorList>
            <consortium name="Pathogen Informatics"/>
        </authorList>
    </citation>
    <scope>NUCLEOTIDE SEQUENCE [LARGE SCALE GENOMIC DNA]</scope>
    <source>
        <strain evidence="3 4">2789STDY5834861</strain>
    </source>
</reference>
<dbReference type="CDD" id="cd16935">
    <property type="entry name" value="HATPase_AgrC-ComD-like"/>
    <property type="match status" value="1"/>
</dbReference>
<keyword evidence="1" id="KW-0812">Transmembrane</keyword>
<keyword evidence="1" id="KW-1133">Transmembrane helix</keyword>
<feature type="domain" description="Sensor histidine kinase NatK-like C-terminal" evidence="2">
    <location>
        <begin position="327"/>
        <end position="421"/>
    </location>
</feature>
<dbReference type="AlphaFoldDB" id="A0A173Z589"/>
<dbReference type="Pfam" id="PF14501">
    <property type="entry name" value="HATPase_c_5"/>
    <property type="match status" value="1"/>
</dbReference>
<dbReference type="EMBL" id="CYZP01000005">
    <property type="protein sequence ID" value="CUN70900.1"/>
    <property type="molecule type" value="Genomic_DNA"/>
</dbReference>
<protein>
    <recommendedName>
        <fullName evidence="2">Sensor histidine kinase NatK-like C-terminal domain-containing protein</fullName>
    </recommendedName>
</protein>
<feature type="transmembrane region" description="Helical" evidence="1">
    <location>
        <begin position="36"/>
        <end position="53"/>
    </location>
</feature>
<evidence type="ECO:0000313" key="4">
    <source>
        <dbReference type="Proteomes" id="UP000095645"/>
    </source>
</evidence>
<name>A0A173Z589_9FIRM</name>
<feature type="transmembrane region" description="Helical" evidence="1">
    <location>
        <begin position="87"/>
        <end position="107"/>
    </location>
</feature>
<evidence type="ECO:0000256" key="1">
    <source>
        <dbReference type="SAM" id="Phobius"/>
    </source>
</evidence>
<dbReference type="Gene3D" id="3.30.565.10">
    <property type="entry name" value="Histidine kinase-like ATPase, C-terminal domain"/>
    <property type="match status" value="1"/>
</dbReference>
<keyword evidence="1" id="KW-0472">Membrane</keyword>
<evidence type="ECO:0000259" key="2">
    <source>
        <dbReference type="Pfam" id="PF14501"/>
    </source>
</evidence>
<organism evidence="3 4">
    <name type="scientific">Blautia obeum</name>
    <dbReference type="NCBI Taxonomy" id="40520"/>
    <lineage>
        <taxon>Bacteria</taxon>
        <taxon>Bacillati</taxon>
        <taxon>Bacillota</taxon>
        <taxon>Clostridia</taxon>
        <taxon>Lachnospirales</taxon>
        <taxon>Lachnospiraceae</taxon>
        <taxon>Blautia</taxon>
    </lineage>
</organism>
<gene>
    <name evidence="3" type="ORF">ERS852476_00876</name>
</gene>
<feature type="transmembrane region" description="Helical" evidence="1">
    <location>
        <begin position="155"/>
        <end position="174"/>
    </location>
</feature>
<dbReference type="InterPro" id="IPR032834">
    <property type="entry name" value="NatK-like_C"/>
</dbReference>